<evidence type="ECO:0000313" key="1">
    <source>
        <dbReference type="EMBL" id="KAJ7679606.1"/>
    </source>
</evidence>
<keyword evidence="2" id="KW-1185">Reference proteome</keyword>
<dbReference type="AlphaFoldDB" id="A0AAD7GCV4"/>
<comment type="caution">
    <text evidence="1">The sequence shown here is derived from an EMBL/GenBank/DDBJ whole genome shotgun (WGS) entry which is preliminary data.</text>
</comment>
<proteinExistence type="predicted"/>
<dbReference type="Proteomes" id="UP001221757">
    <property type="component" value="Unassembled WGS sequence"/>
</dbReference>
<organism evidence="1 2">
    <name type="scientific">Mycena rosella</name>
    <name type="common">Pink bonnet</name>
    <name type="synonym">Agaricus rosellus</name>
    <dbReference type="NCBI Taxonomy" id="1033263"/>
    <lineage>
        <taxon>Eukaryota</taxon>
        <taxon>Fungi</taxon>
        <taxon>Dikarya</taxon>
        <taxon>Basidiomycota</taxon>
        <taxon>Agaricomycotina</taxon>
        <taxon>Agaricomycetes</taxon>
        <taxon>Agaricomycetidae</taxon>
        <taxon>Agaricales</taxon>
        <taxon>Marasmiineae</taxon>
        <taxon>Mycenaceae</taxon>
        <taxon>Mycena</taxon>
    </lineage>
</organism>
<accession>A0AAD7GCV4</accession>
<sequence length="254" mass="28881">MTQPPARRDPAHVQRGEIVIDTIILARELDLPVLLPAAFCSIPDSDRDTILLATSYLRLAYAKYIFGWLDEACADCAKPGSCSNTKLQYSLKLWKPPGSTLPLYWPSSAAQGRCNACVAVGKKHHSEGVRQFLKELPSFFKLPSWDELDQRLRNFMHTEIRLATVPAVIHLPVLSPMIWLKFEGTDLMHYELSYYCREGIFICRWALGAEKCSFELRRIVTHDLTGNRRVKELSSSSIPTSSTNIDILPRRRTF</sequence>
<reference evidence="1" key="1">
    <citation type="submission" date="2023-03" db="EMBL/GenBank/DDBJ databases">
        <title>Massive genome expansion in bonnet fungi (Mycena s.s.) driven by repeated elements and novel gene families across ecological guilds.</title>
        <authorList>
            <consortium name="Lawrence Berkeley National Laboratory"/>
            <person name="Harder C.B."/>
            <person name="Miyauchi S."/>
            <person name="Viragh M."/>
            <person name="Kuo A."/>
            <person name="Thoen E."/>
            <person name="Andreopoulos B."/>
            <person name="Lu D."/>
            <person name="Skrede I."/>
            <person name="Drula E."/>
            <person name="Henrissat B."/>
            <person name="Morin E."/>
            <person name="Kohler A."/>
            <person name="Barry K."/>
            <person name="LaButti K."/>
            <person name="Morin E."/>
            <person name="Salamov A."/>
            <person name="Lipzen A."/>
            <person name="Mereny Z."/>
            <person name="Hegedus B."/>
            <person name="Baldrian P."/>
            <person name="Stursova M."/>
            <person name="Weitz H."/>
            <person name="Taylor A."/>
            <person name="Grigoriev I.V."/>
            <person name="Nagy L.G."/>
            <person name="Martin F."/>
            <person name="Kauserud H."/>
        </authorList>
    </citation>
    <scope>NUCLEOTIDE SEQUENCE</scope>
    <source>
        <strain evidence="1">CBHHK067</strain>
    </source>
</reference>
<gene>
    <name evidence="1" type="ORF">B0H17DRAFT_1139136</name>
</gene>
<evidence type="ECO:0000313" key="2">
    <source>
        <dbReference type="Proteomes" id="UP001221757"/>
    </source>
</evidence>
<protein>
    <submittedName>
        <fullName evidence="1">Uncharacterized protein</fullName>
    </submittedName>
</protein>
<dbReference type="EMBL" id="JARKIE010000130">
    <property type="protein sequence ID" value="KAJ7679606.1"/>
    <property type="molecule type" value="Genomic_DNA"/>
</dbReference>
<name>A0AAD7GCV4_MYCRO</name>